<dbReference type="Proteomes" id="UP001437256">
    <property type="component" value="Unassembled WGS sequence"/>
</dbReference>
<feature type="signal peptide" evidence="1">
    <location>
        <begin position="1"/>
        <end position="21"/>
    </location>
</feature>
<feature type="domain" description="SGNH hydrolase-type esterase" evidence="2">
    <location>
        <begin position="32"/>
        <end position="215"/>
    </location>
</feature>
<dbReference type="Pfam" id="PF13472">
    <property type="entry name" value="Lipase_GDSL_2"/>
    <property type="match status" value="1"/>
</dbReference>
<dbReference type="SUPFAM" id="SSF52266">
    <property type="entry name" value="SGNH hydrolase"/>
    <property type="match status" value="1"/>
</dbReference>
<reference evidence="3 4" key="1">
    <citation type="submission" date="2024-05" db="EMBL/GenBank/DDBJ databases">
        <title>A draft genome resource for the thread blight pathogen Marasmius tenuissimus strain MS-2.</title>
        <authorList>
            <person name="Yulfo-Soto G.E."/>
            <person name="Baruah I.K."/>
            <person name="Amoako-Attah I."/>
            <person name="Bukari Y."/>
            <person name="Meinhardt L.W."/>
            <person name="Bailey B.A."/>
            <person name="Cohen S.P."/>
        </authorList>
    </citation>
    <scope>NUCLEOTIDE SEQUENCE [LARGE SCALE GENOMIC DNA]</scope>
    <source>
        <strain evidence="3 4">MS-2</strain>
    </source>
</reference>
<accession>A0ABR2ZSK6</accession>
<dbReference type="PANTHER" id="PTHR43695">
    <property type="entry name" value="PUTATIVE (AFU_ORTHOLOGUE AFUA_2G17250)-RELATED"/>
    <property type="match status" value="1"/>
</dbReference>
<dbReference type="InterPro" id="IPR037459">
    <property type="entry name" value="RhgT-like"/>
</dbReference>
<keyword evidence="4" id="KW-1185">Reference proteome</keyword>
<dbReference type="PANTHER" id="PTHR43695:SF2">
    <property type="entry name" value="PUTATIVE (AFU_ORTHOLOGUE AFUA_2G17250)-RELATED"/>
    <property type="match status" value="1"/>
</dbReference>
<evidence type="ECO:0000259" key="2">
    <source>
        <dbReference type="Pfam" id="PF13472"/>
    </source>
</evidence>
<keyword evidence="1" id="KW-0732">Signal</keyword>
<evidence type="ECO:0000313" key="3">
    <source>
        <dbReference type="EMBL" id="KAL0064265.1"/>
    </source>
</evidence>
<dbReference type="InterPro" id="IPR013830">
    <property type="entry name" value="SGNH_hydro"/>
</dbReference>
<name>A0ABR2ZSK6_9AGAR</name>
<feature type="chain" id="PRO_5046853611" description="SGNH hydrolase-type esterase domain-containing protein" evidence="1">
    <location>
        <begin position="22"/>
        <end position="258"/>
    </location>
</feature>
<gene>
    <name evidence="3" type="ORF">AAF712_008850</name>
</gene>
<dbReference type="Gene3D" id="3.40.50.1110">
    <property type="entry name" value="SGNH hydrolase"/>
    <property type="match status" value="1"/>
</dbReference>
<sequence>MRFSQNQLFLSLSTYVVLASAVSLPTSFVLTGDSTTAKTSGWGNGFCGSTSPAIASSLEPGTPCFNQAVGGATTGSFVEQGHWKTALDRAKEEVAKGRRTLVTIQFGHNDRRAGPPELLAQHLTTMVQQVREIKADPVLITSLIIRNFDATGKKIINDTLVPYVNATMQVAKNEKTHLLDLHGKSLNYCEAIGATAAHKFNPKNGGDTTHVNEKGMIVFGRMVADLVNAEYGLTGVNMLPIIPNPGLSYNISHGIPSY</sequence>
<dbReference type="InterPro" id="IPR036514">
    <property type="entry name" value="SGNH_hydro_sf"/>
</dbReference>
<evidence type="ECO:0000313" key="4">
    <source>
        <dbReference type="Proteomes" id="UP001437256"/>
    </source>
</evidence>
<proteinExistence type="predicted"/>
<organism evidence="3 4">
    <name type="scientific">Marasmius tenuissimus</name>
    <dbReference type="NCBI Taxonomy" id="585030"/>
    <lineage>
        <taxon>Eukaryota</taxon>
        <taxon>Fungi</taxon>
        <taxon>Dikarya</taxon>
        <taxon>Basidiomycota</taxon>
        <taxon>Agaricomycotina</taxon>
        <taxon>Agaricomycetes</taxon>
        <taxon>Agaricomycetidae</taxon>
        <taxon>Agaricales</taxon>
        <taxon>Marasmiineae</taxon>
        <taxon>Marasmiaceae</taxon>
        <taxon>Marasmius</taxon>
    </lineage>
</organism>
<dbReference type="EMBL" id="JBBXMP010000065">
    <property type="protein sequence ID" value="KAL0064265.1"/>
    <property type="molecule type" value="Genomic_DNA"/>
</dbReference>
<evidence type="ECO:0000256" key="1">
    <source>
        <dbReference type="SAM" id="SignalP"/>
    </source>
</evidence>
<protein>
    <recommendedName>
        <fullName evidence="2">SGNH hydrolase-type esterase domain-containing protein</fullName>
    </recommendedName>
</protein>
<comment type="caution">
    <text evidence="3">The sequence shown here is derived from an EMBL/GenBank/DDBJ whole genome shotgun (WGS) entry which is preliminary data.</text>
</comment>